<comment type="caution">
    <text evidence="7">The sequence shown here is derived from an EMBL/GenBank/DDBJ whole genome shotgun (WGS) entry which is preliminary data.</text>
</comment>
<keyword evidence="8" id="KW-1185">Reference proteome</keyword>
<accession>A0ABT5Z3V0</accession>
<dbReference type="InterPro" id="IPR009057">
    <property type="entry name" value="Homeodomain-like_sf"/>
</dbReference>
<dbReference type="PRINTS" id="PR00455">
    <property type="entry name" value="HTHTETR"/>
</dbReference>
<dbReference type="Gene3D" id="1.10.357.10">
    <property type="entry name" value="Tetracycline Repressor, domain 2"/>
    <property type="match status" value="1"/>
</dbReference>
<dbReference type="PROSITE" id="PS50977">
    <property type="entry name" value="HTH_TETR_2"/>
    <property type="match status" value="1"/>
</dbReference>
<evidence type="ECO:0000313" key="7">
    <source>
        <dbReference type="EMBL" id="MDF2258500.1"/>
    </source>
</evidence>
<evidence type="ECO:0000259" key="6">
    <source>
        <dbReference type="PROSITE" id="PS50977"/>
    </source>
</evidence>
<keyword evidence="3" id="KW-0804">Transcription</keyword>
<organism evidence="7 8">
    <name type="scientific">Streptantibioticus ferralitis</name>
    <dbReference type="NCBI Taxonomy" id="236510"/>
    <lineage>
        <taxon>Bacteria</taxon>
        <taxon>Bacillati</taxon>
        <taxon>Actinomycetota</taxon>
        <taxon>Actinomycetes</taxon>
        <taxon>Kitasatosporales</taxon>
        <taxon>Streptomycetaceae</taxon>
        <taxon>Streptantibioticus</taxon>
    </lineage>
</organism>
<dbReference type="PROSITE" id="PS01081">
    <property type="entry name" value="HTH_TETR_1"/>
    <property type="match status" value="1"/>
</dbReference>
<feature type="domain" description="HTH tetR-type" evidence="6">
    <location>
        <begin position="8"/>
        <end position="68"/>
    </location>
</feature>
<dbReference type="Proteomes" id="UP001220022">
    <property type="component" value="Unassembled WGS sequence"/>
</dbReference>
<feature type="region of interest" description="Disordered" evidence="5">
    <location>
        <begin position="208"/>
        <end position="238"/>
    </location>
</feature>
<dbReference type="RefSeq" id="WP_275817586.1">
    <property type="nucleotide sequence ID" value="NZ_BAAANM010000006.1"/>
</dbReference>
<dbReference type="InterPro" id="IPR001647">
    <property type="entry name" value="HTH_TetR"/>
</dbReference>
<evidence type="ECO:0000256" key="1">
    <source>
        <dbReference type="ARBA" id="ARBA00023015"/>
    </source>
</evidence>
<proteinExistence type="predicted"/>
<dbReference type="InterPro" id="IPR047923">
    <property type="entry name" value="ArpA-like"/>
</dbReference>
<dbReference type="InterPro" id="IPR050109">
    <property type="entry name" value="HTH-type_TetR-like_transc_reg"/>
</dbReference>
<name>A0ABT5Z3V0_9ACTN</name>
<keyword evidence="1" id="KW-0805">Transcription regulation</keyword>
<keyword evidence="2 4" id="KW-0238">DNA-binding</keyword>
<sequence length="238" mass="25643">MARQDRAIRTRNTLVEAAATVFDQRGYEAATIGEIISTAGVTKGALYFHFASKEELAFAVLDAQLADEPLPEQPLKLQQLVDAGMVLAHRLRHDPLVRASVRLTLDQGASGLDRRGPFLNWSAQNLQMLVEARDNGELLPHVVLEDTADMFVGAFAGIQAMSQTLADRGDLGHRTSVLFSHVLPCITVPAVLASLDMSADRGERLLASLRRDDPTGAPEAALHGDSAEVEDTVAATPQ</sequence>
<evidence type="ECO:0000256" key="3">
    <source>
        <dbReference type="ARBA" id="ARBA00023163"/>
    </source>
</evidence>
<evidence type="ECO:0000313" key="8">
    <source>
        <dbReference type="Proteomes" id="UP001220022"/>
    </source>
</evidence>
<dbReference type="Pfam" id="PF00440">
    <property type="entry name" value="TetR_N"/>
    <property type="match status" value="1"/>
</dbReference>
<evidence type="ECO:0000256" key="4">
    <source>
        <dbReference type="PROSITE-ProRule" id="PRU00335"/>
    </source>
</evidence>
<dbReference type="NCBIfam" id="NF041196">
    <property type="entry name" value="ScbR_bind_reg"/>
    <property type="match status" value="1"/>
</dbReference>
<feature type="DNA-binding region" description="H-T-H motif" evidence="4">
    <location>
        <begin position="31"/>
        <end position="50"/>
    </location>
</feature>
<protein>
    <submittedName>
        <fullName evidence="7">ScbR family autoregulator-binding transcription factor</fullName>
    </submittedName>
</protein>
<dbReference type="EMBL" id="JARHTQ010000016">
    <property type="protein sequence ID" value="MDF2258500.1"/>
    <property type="molecule type" value="Genomic_DNA"/>
</dbReference>
<gene>
    <name evidence="7" type="ORF">P2L57_23090</name>
</gene>
<dbReference type="InterPro" id="IPR023772">
    <property type="entry name" value="DNA-bd_HTH_TetR-type_CS"/>
</dbReference>
<dbReference type="PANTHER" id="PTHR30055">
    <property type="entry name" value="HTH-TYPE TRANSCRIPTIONAL REGULATOR RUTR"/>
    <property type="match status" value="1"/>
</dbReference>
<evidence type="ECO:0000256" key="2">
    <source>
        <dbReference type="ARBA" id="ARBA00023125"/>
    </source>
</evidence>
<dbReference type="InterPro" id="IPR036271">
    <property type="entry name" value="Tet_transcr_reg_TetR-rel_C_sf"/>
</dbReference>
<evidence type="ECO:0000256" key="5">
    <source>
        <dbReference type="SAM" id="MobiDB-lite"/>
    </source>
</evidence>
<dbReference type="PANTHER" id="PTHR30055:SF234">
    <property type="entry name" value="HTH-TYPE TRANSCRIPTIONAL REGULATOR BETI"/>
    <property type="match status" value="1"/>
</dbReference>
<dbReference type="SUPFAM" id="SSF46689">
    <property type="entry name" value="Homeodomain-like"/>
    <property type="match status" value="1"/>
</dbReference>
<reference evidence="7 8" key="1">
    <citation type="submission" date="2023-03" db="EMBL/GenBank/DDBJ databases">
        <title>Draft genome sequence of type strain Streptomyces ferralitis JCM 14344.</title>
        <authorList>
            <person name="Klaysubun C."/>
            <person name="Duangmal K."/>
        </authorList>
    </citation>
    <scope>NUCLEOTIDE SEQUENCE [LARGE SCALE GENOMIC DNA]</scope>
    <source>
        <strain evidence="7 8">JCM 14344</strain>
    </source>
</reference>
<dbReference type="SUPFAM" id="SSF48498">
    <property type="entry name" value="Tetracyclin repressor-like, C-terminal domain"/>
    <property type="match status" value="1"/>
</dbReference>